<dbReference type="Gene3D" id="1.10.1200.10">
    <property type="entry name" value="ACP-like"/>
    <property type="match status" value="1"/>
</dbReference>
<gene>
    <name evidence="2" type="ORF">NITINOP_2395</name>
</gene>
<organism evidence="2 3">
    <name type="scientific">Candidatus Nitrospira inopinata</name>
    <dbReference type="NCBI Taxonomy" id="1715989"/>
    <lineage>
        <taxon>Bacteria</taxon>
        <taxon>Pseudomonadati</taxon>
        <taxon>Nitrospirota</taxon>
        <taxon>Nitrospiria</taxon>
        <taxon>Nitrospirales</taxon>
        <taxon>Nitrospiraceae</taxon>
        <taxon>Nitrospira</taxon>
    </lineage>
</organism>
<proteinExistence type="predicted"/>
<evidence type="ECO:0000313" key="3">
    <source>
        <dbReference type="Proteomes" id="UP000066284"/>
    </source>
</evidence>
<feature type="domain" description="Carrier" evidence="1">
    <location>
        <begin position="2"/>
        <end position="81"/>
    </location>
</feature>
<dbReference type="PROSITE" id="PS50075">
    <property type="entry name" value="CARRIER"/>
    <property type="match status" value="1"/>
</dbReference>
<name>A0A0S4KSN8_9BACT</name>
<sequence length="89" mass="9787">MTPIEAQVRRYVTDRLLFGRSDVAVEGDTSFLESGLIDSTGVLELVAFLEESFKIKVEDEDLIPANLDSINALTRFIQAKSPALADSRA</sequence>
<dbReference type="STRING" id="1715989.NITINOP_2395"/>
<dbReference type="OrthoDB" id="2625323at2"/>
<evidence type="ECO:0000259" key="1">
    <source>
        <dbReference type="PROSITE" id="PS50075"/>
    </source>
</evidence>
<dbReference type="Proteomes" id="UP000066284">
    <property type="component" value="Chromosome 1"/>
</dbReference>
<dbReference type="InterPro" id="IPR009081">
    <property type="entry name" value="PP-bd_ACP"/>
</dbReference>
<keyword evidence="3" id="KW-1185">Reference proteome</keyword>
<dbReference type="Pfam" id="PF00550">
    <property type="entry name" value="PP-binding"/>
    <property type="match status" value="1"/>
</dbReference>
<dbReference type="AlphaFoldDB" id="A0A0S4KSN8"/>
<dbReference type="SUPFAM" id="SSF47336">
    <property type="entry name" value="ACP-like"/>
    <property type="match status" value="1"/>
</dbReference>
<dbReference type="InterPro" id="IPR036736">
    <property type="entry name" value="ACP-like_sf"/>
</dbReference>
<protein>
    <recommendedName>
        <fullName evidence="1">Carrier domain-containing protein</fullName>
    </recommendedName>
</protein>
<accession>A0A0S4KSN8</accession>
<dbReference type="EMBL" id="LN885086">
    <property type="protein sequence ID" value="CUQ67367.1"/>
    <property type="molecule type" value="Genomic_DNA"/>
</dbReference>
<dbReference type="RefSeq" id="WP_062485639.1">
    <property type="nucleotide sequence ID" value="NZ_LN885086.1"/>
</dbReference>
<reference evidence="3" key="1">
    <citation type="submission" date="2015-09" db="EMBL/GenBank/DDBJ databases">
        <authorList>
            <person name="Daims H."/>
        </authorList>
    </citation>
    <scope>NUCLEOTIDE SEQUENCE [LARGE SCALE GENOMIC DNA]</scope>
</reference>
<dbReference type="KEGG" id="nio:NITINOP_2395"/>
<evidence type="ECO:0000313" key="2">
    <source>
        <dbReference type="EMBL" id="CUQ67367.1"/>
    </source>
</evidence>